<evidence type="ECO:0000256" key="3">
    <source>
        <dbReference type="ARBA" id="ARBA00022448"/>
    </source>
</evidence>
<dbReference type="Proteomes" id="UP001474120">
    <property type="component" value="Unassembled WGS sequence"/>
</dbReference>
<dbReference type="PANTHER" id="PTHR30026">
    <property type="entry name" value="OUTER MEMBRANE PROTEIN TOLC"/>
    <property type="match status" value="1"/>
</dbReference>
<gene>
    <name evidence="10" type="ORF">AABB81_15105</name>
</gene>
<evidence type="ECO:0000256" key="7">
    <source>
        <dbReference type="ARBA" id="ARBA00023237"/>
    </source>
</evidence>
<dbReference type="RefSeq" id="WP_342161394.1">
    <property type="nucleotide sequence ID" value="NZ_JBCDNA010000003.1"/>
</dbReference>
<sequence>MKVQLTLILIFSYFLSVYAQESNPNMKKWTLSECVNYAIENNITVKQSENNIALAEVDKRGAIGNFIPNLNFNSSAAWNSGLTTDVTTGVLINQTTQTTNGGISAGVPIWRGLRNQNELKRAELSILASQYQLDKTKDDISLFVINAYLEVLFSKEAVKVAIPQVEITREQLARTNQLVEAGTVPRGDLLDVEATLANDEQNLIITQNRVRLSRISLAQLLQLEDYENFDIANEEIETLPLLNLADYSVDKILEKAMQTRNEIKVAQANIEIAESDVKLAKGAMQPTLSGFYNWNSRYSDRDRITGVEIDPNNPTQIIGQVETTGDNVISPNFIPVTGLADGFFDQIDQNKGSAFGLSLQIPILNGFNASNNVRRAKINYEQQKYQLEQEELDLEKIIHQVYADALGSLKLYEASKRSLEAREVSFTYAQERFDVGVLNSFDYSQIKNRLVTANSDFLRAKYDFIFRVKLLEYYYGVPVENL</sequence>
<feature type="signal peptide" evidence="9">
    <location>
        <begin position="1"/>
        <end position="19"/>
    </location>
</feature>
<keyword evidence="5" id="KW-0812">Transmembrane</keyword>
<evidence type="ECO:0000256" key="4">
    <source>
        <dbReference type="ARBA" id="ARBA00022452"/>
    </source>
</evidence>
<reference evidence="10 11" key="1">
    <citation type="submission" date="2024-04" db="EMBL/GenBank/DDBJ databases">
        <title>whole genome sequencing of Lutimonas vermicola strain IMCC1616.</title>
        <authorList>
            <person name="Bae S.S."/>
        </authorList>
    </citation>
    <scope>NUCLEOTIDE SEQUENCE [LARGE SCALE GENOMIC DNA]</scope>
    <source>
        <strain evidence="10 11">IMCC1616</strain>
    </source>
</reference>
<comment type="subcellular location">
    <subcellularLocation>
        <location evidence="1">Cell outer membrane</location>
    </subcellularLocation>
</comment>
<comment type="caution">
    <text evidence="10">The sequence shown here is derived from an EMBL/GenBank/DDBJ whole genome shotgun (WGS) entry which is preliminary data.</text>
</comment>
<keyword evidence="7" id="KW-0998">Cell outer membrane</keyword>
<feature type="coiled-coil region" evidence="8">
    <location>
        <begin position="373"/>
        <end position="400"/>
    </location>
</feature>
<evidence type="ECO:0000256" key="9">
    <source>
        <dbReference type="SAM" id="SignalP"/>
    </source>
</evidence>
<keyword evidence="3" id="KW-0813">Transport</keyword>
<feature type="chain" id="PRO_5046906938" evidence="9">
    <location>
        <begin position="20"/>
        <end position="482"/>
    </location>
</feature>
<evidence type="ECO:0000313" key="11">
    <source>
        <dbReference type="Proteomes" id="UP001474120"/>
    </source>
</evidence>
<name>A0ABU9L475_9FLAO</name>
<keyword evidence="11" id="KW-1185">Reference proteome</keyword>
<dbReference type="Gene3D" id="1.20.1600.10">
    <property type="entry name" value="Outer membrane efflux proteins (OEP)"/>
    <property type="match status" value="1"/>
</dbReference>
<feature type="coiled-coil region" evidence="8">
    <location>
        <begin position="249"/>
        <end position="276"/>
    </location>
</feature>
<keyword evidence="8" id="KW-0175">Coiled coil</keyword>
<keyword evidence="9" id="KW-0732">Signal</keyword>
<dbReference type="InterPro" id="IPR003423">
    <property type="entry name" value="OMP_efflux"/>
</dbReference>
<dbReference type="PANTHER" id="PTHR30026:SF20">
    <property type="entry name" value="OUTER MEMBRANE PROTEIN TOLC"/>
    <property type="match status" value="1"/>
</dbReference>
<evidence type="ECO:0000256" key="6">
    <source>
        <dbReference type="ARBA" id="ARBA00023136"/>
    </source>
</evidence>
<protein>
    <submittedName>
        <fullName evidence="10">TolC family protein</fullName>
    </submittedName>
</protein>
<keyword evidence="6" id="KW-0472">Membrane</keyword>
<keyword evidence="4" id="KW-1134">Transmembrane beta strand</keyword>
<dbReference type="EMBL" id="JBCDNA010000003">
    <property type="protein sequence ID" value="MEL4457233.1"/>
    <property type="molecule type" value="Genomic_DNA"/>
</dbReference>
<evidence type="ECO:0000256" key="1">
    <source>
        <dbReference type="ARBA" id="ARBA00004442"/>
    </source>
</evidence>
<comment type="similarity">
    <text evidence="2">Belongs to the outer membrane factor (OMF) (TC 1.B.17) family.</text>
</comment>
<evidence type="ECO:0000256" key="8">
    <source>
        <dbReference type="SAM" id="Coils"/>
    </source>
</evidence>
<evidence type="ECO:0000256" key="5">
    <source>
        <dbReference type="ARBA" id="ARBA00022692"/>
    </source>
</evidence>
<proteinExistence type="inferred from homology"/>
<dbReference type="SUPFAM" id="SSF56954">
    <property type="entry name" value="Outer membrane efflux proteins (OEP)"/>
    <property type="match status" value="1"/>
</dbReference>
<evidence type="ECO:0000313" key="10">
    <source>
        <dbReference type="EMBL" id="MEL4457233.1"/>
    </source>
</evidence>
<evidence type="ECO:0000256" key="2">
    <source>
        <dbReference type="ARBA" id="ARBA00007613"/>
    </source>
</evidence>
<accession>A0ABU9L475</accession>
<dbReference type="Pfam" id="PF02321">
    <property type="entry name" value="OEP"/>
    <property type="match status" value="2"/>
</dbReference>
<dbReference type="InterPro" id="IPR051906">
    <property type="entry name" value="TolC-like"/>
</dbReference>
<organism evidence="10 11">
    <name type="scientific">Lutimonas vermicola</name>
    <dbReference type="NCBI Taxonomy" id="414288"/>
    <lineage>
        <taxon>Bacteria</taxon>
        <taxon>Pseudomonadati</taxon>
        <taxon>Bacteroidota</taxon>
        <taxon>Flavobacteriia</taxon>
        <taxon>Flavobacteriales</taxon>
        <taxon>Flavobacteriaceae</taxon>
        <taxon>Lutimonas</taxon>
    </lineage>
</organism>